<evidence type="ECO:0000256" key="1">
    <source>
        <dbReference type="SAM" id="MobiDB-lite"/>
    </source>
</evidence>
<dbReference type="EMBL" id="FQUP01000001">
    <property type="protein sequence ID" value="SHE68197.1"/>
    <property type="molecule type" value="Genomic_DNA"/>
</dbReference>
<evidence type="ECO:0008006" key="4">
    <source>
        <dbReference type="Google" id="ProtNLM"/>
    </source>
</evidence>
<feature type="compositionally biased region" description="Gly residues" evidence="1">
    <location>
        <begin position="397"/>
        <end position="411"/>
    </location>
</feature>
<sequence>MVENIRFDITARDETTRAFRQIDANLNRTMAGFRKFEAGIIGFRGQLGGALAVTASATGLLYLEKRFVDMGSKVGDTADKIGITSDQLQELRYGAQLAGVETETLDGALLIFTRNLGNAELGLGKARGALKELGVEFEELKGQSPAEIFGKVADGLARIEDPMKRNALAAQLFGRSGAELGPLLSEGAKGLEAYADNARSLGLIVHEDIIRANQEAGDSFDTIGTAIDAAGMNISAGFLPAIREIEDIMTSSGFQSGLRDAAAGVSQFVQSAIEHYDELVAVVGVMGRLYLAFQGFKIGKAAGPVGMVAGAAAGYFAPEIAGALSTAGDGRAPLDANSNGKKVLSLDVTTPANQAEIDQYNAARDTLALGLRQNSAKRGDWSGEDFLTGGDGFTDGGFGGGGGGAGKGKSGGKTSRDRAADAVKRVTDNLQDQLKMLGMTGREQAIYNDLTRAGVTENDAAGQAIAALSGALYDQSAALEETQRAIDAARGISFEFASGLISDLRDGVSAAEALGNAFDRLADRLIDMALDETINSLFANLGGAARGGGGGGGGLLAGLIKLFGFADGGWTGGGGRGQVAGVVHGQEFVVNAAATSRNRALLEAINEGRPGFAAGGYGGGGSYAPAGGASGPIVFHQTINLEGATGDKQIRELVTRASMQAVEASTAIARKQAAAWVFEAQSSGDYRS</sequence>
<keyword evidence="3" id="KW-1185">Reference proteome</keyword>
<organism evidence="2 3">
    <name type="scientific">Kaistia soli DSM 19436</name>
    <dbReference type="NCBI Taxonomy" id="1122133"/>
    <lineage>
        <taxon>Bacteria</taxon>
        <taxon>Pseudomonadati</taxon>
        <taxon>Pseudomonadota</taxon>
        <taxon>Alphaproteobacteria</taxon>
        <taxon>Hyphomicrobiales</taxon>
        <taxon>Kaistiaceae</taxon>
        <taxon>Kaistia</taxon>
    </lineage>
</organism>
<reference evidence="2 3" key="1">
    <citation type="submission" date="2016-11" db="EMBL/GenBank/DDBJ databases">
        <authorList>
            <person name="Jaros S."/>
            <person name="Januszkiewicz K."/>
            <person name="Wedrychowicz H."/>
        </authorList>
    </citation>
    <scope>NUCLEOTIDE SEQUENCE [LARGE SCALE GENOMIC DNA]</scope>
    <source>
        <strain evidence="2 3">DSM 19436</strain>
    </source>
</reference>
<gene>
    <name evidence="2" type="ORF">SAMN02745157_0701</name>
</gene>
<dbReference type="AlphaFoldDB" id="A0A1M4VH44"/>
<name>A0A1M4VH44_9HYPH</name>
<dbReference type="STRING" id="1122133.SAMN02745157_0701"/>
<dbReference type="RefSeq" id="WP_073051380.1">
    <property type="nucleotide sequence ID" value="NZ_FQUP01000001.1"/>
</dbReference>
<evidence type="ECO:0000313" key="2">
    <source>
        <dbReference type="EMBL" id="SHE68197.1"/>
    </source>
</evidence>
<evidence type="ECO:0000313" key="3">
    <source>
        <dbReference type="Proteomes" id="UP000184485"/>
    </source>
</evidence>
<accession>A0A1M4VH44</accession>
<proteinExistence type="predicted"/>
<dbReference type="Proteomes" id="UP000184485">
    <property type="component" value="Unassembled WGS sequence"/>
</dbReference>
<feature type="region of interest" description="Disordered" evidence="1">
    <location>
        <begin position="397"/>
        <end position="421"/>
    </location>
</feature>
<dbReference type="OrthoDB" id="38641at2"/>
<protein>
    <recommendedName>
        <fullName evidence="4">Phage tail tape measure protein, lambda family</fullName>
    </recommendedName>
</protein>